<name>A0A1V9R9Z7_9LACO</name>
<evidence type="ECO:0000259" key="2">
    <source>
        <dbReference type="Pfam" id="PF13439"/>
    </source>
</evidence>
<evidence type="ECO:0000313" key="4">
    <source>
        <dbReference type="Proteomes" id="UP000192575"/>
    </source>
</evidence>
<evidence type="ECO:0000313" key="3">
    <source>
        <dbReference type="EMBL" id="OQQ89791.1"/>
    </source>
</evidence>
<dbReference type="Pfam" id="PF00534">
    <property type="entry name" value="Glycos_transf_1"/>
    <property type="match status" value="1"/>
</dbReference>
<dbReference type="EMBL" id="NBEF01000025">
    <property type="protein sequence ID" value="OQQ89791.1"/>
    <property type="molecule type" value="Genomic_DNA"/>
</dbReference>
<proteinExistence type="predicted"/>
<dbReference type="GO" id="GO:0016757">
    <property type="term" value="F:glycosyltransferase activity"/>
    <property type="evidence" value="ECO:0007669"/>
    <property type="project" value="InterPro"/>
</dbReference>
<dbReference type="Proteomes" id="UP000192575">
    <property type="component" value="Unassembled WGS sequence"/>
</dbReference>
<sequence>MRLNFMCHYLSGNGGVETVLTDVLNYLSKDNDVTLTLTNEPENENWLSSLSSKIIIKKPMFENKVGKVAFFSREFISSSQDEIMIILGANLIKLGYKIRKIFNKRYKIVSWIHFSLNNQDMFDPNNIKYADRHWAISTAIKNELEDLGISSEKIDLIYNPVNHHNTLITKNNSDTLKLAYIGRMQITGQKNLSDLLEGIRQYKGKIKVDFFGTGKDDLLIKEYIEKYNLEKKIIWHGWVKNPWDKLKELDATILTSNYEGLPMVFLESISRGIPVISSKFLGYTDVVKENINGYSYNVGNIQELLNCMVNIKNMDYNSSKIQESISQCYSENYLEKLELILKKI</sequence>
<reference evidence="3 4" key="1">
    <citation type="submission" date="2017-03" db="EMBL/GenBank/DDBJ databases">
        <title>Phylogenomics and comparative genomics of Lactobacillus salivarius, a mammalian gut commensal.</title>
        <authorList>
            <person name="Harris H.M."/>
        </authorList>
    </citation>
    <scope>NUCLEOTIDE SEQUENCE [LARGE SCALE GENOMIC DNA]</scope>
    <source>
        <strain evidence="3 4">JCM 1047</strain>
    </source>
</reference>
<feature type="domain" description="Glycosyltransferase subfamily 4-like N-terminal" evidence="2">
    <location>
        <begin position="14"/>
        <end position="163"/>
    </location>
</feature>
<dbReference type="InterPro" id="IPR001296">
    <property type="entry name" value="Glyco_trans_1"/>
</dbReference>
<dbReference type="PANTHER" id="PTHR12526:SF630">
    <property type="entry name" value="GLYCOSYLTRANSFERASE"/>
    <property type="match status" value="1"/>
</dbReference>
<dbReference type="CDD" id="cd03811">
    <property type="entry name" value="GT4_GT28_WabH-like"/>
    <property type="match status" value="1"/>
</dbReference>
<gene>
    <name evidence="3" type="ORF">B6U56_08080</name>
</gene>
<dbReference type="PANTHER" id="PTHR12526">
    <property type="entry name" value="GLYCOSYLTRANSFERASE"/>
    <property type="match status" value="1"/>
</dbReference>
<accession>A0A1V9R9Z7</accession>
<dbReference type="SUPFAM" id="SSF53756">
    <property type="entry name" value="UDP-Glycosyltransferase/glycogen phosphorylase"/>
    <property type="match status" value="1"/>
</dbReference>
<feature type="domain" description="Glycosyl transferase family 1" evidence="1">
    <location>
        <begin position="171"/>
        <end position="305"/>
    </location>
</feature>
<dbReference type="Pfam" id="PF13439">
    <property type="entry name" value="Glyco_transf_4"/>
    <property type="match status" value="1"/>
</dbReference>
<evidence type="ECO:0000259" key="1">
    <source>
        <dbReference type="Pfam" id="PF00534"/>
    </source>
</evidence>
<organism evidence="3 4">
    <name type="scientific">Ligilactobacillus salivarius</name>
    <dbReference type="NCBI Taxonomy" id="1624"/>
    <lineage>
        <taxon>Bacteria</taxon>
        <taxon>Bacillati</taxon>
        <taxon>Bacillota</taxon>
        <taxon>Bacilli</taxon>
        <taxon>Lactobacillales</taxon>
        <taxon>Lactobacillaceae</taxon>
        <taxon>Ligilactobacillus</taxon>
    </lineage>
</organism>
<dbReference type="Gene3D" id="3.40.50.2000">
    <property type="entry name" value="Glycogen Phosphorylase B"/>
    <property type="match status" value="2"/>
</dbReference>
<comment type="caution">
    <text evidence="3">The sequence shown here is derived from an EMBL/GenBank/DDBJ whole genome shotgun (WGS) entry which is preliminary data.</text>
</comment>
<dbReference type="InterPro" id="IPR028098">
    <property type="entry name" value="Glyco_trans_4-like_N"/>
</dbReference>
<dbReference type="AlphaFoldDB" id="A0A1V9R9Z7"/>
<protein>
    <submittedName>
        <fullName evidence="3">Uncharacterized protein</fullName>
    </submittedName>
</protein>